<keyword evidence="1" id="KW-0472">Membrane</keyword>
<dbReference type="Gene3D" id="3.90.550.10">
    <property type="entry name" value="Spore Coat Polysaccharide Biosynthesis Protein SpsA, Chain A"/>
    <property type="match status" value="1"/>
</dbReference>
<dbReference type="InterPro" id="IPR029044">
    <property type="entry name" value="Nucleotide-diphossugar_trans"/>
</dbReference>
<dbReference type="InterPro" id="IPR001173">
    <property type="entry name" value="Glyco_trans_2-like"/>
</dbReference>
<dbReference type="AlphaFoldDB" id="A0A511QZB6"/>
<dbReference type="Proteomes" id="UP000321197">
    <property type="component" value="Unassembled WGS sequence"/>
</dbReference>
<dbReference type="GO" id="GO:0016740">
    <property type="term" value="F:transferase activity"/>
    <property type="evidence" value="ECO:0007669"/>
    <property type="project" value="UniProtKB-KW"/>
</dbReference>
<reference evidence="3 4" key="1">
    <citation type="submission" date="2019-07" db="EMBL/GenBank/DDBJ databases">
        <title>Whole genome shotgun sequence of Meiothermus hypogaeus NBRC 106114.</title>
        <authorList>
            <person name="Hosoyama A."/>
            <person name="Uohara A."/>
            <person name="Ohji S."/>
            <person name="Ichikawa N."/>
        </authorList>
    </citation>
    <scope>NUCLEOTIDE SEQUENCE [LARGE SCALE GENOMIC DNA]</scope>
    <source>
        <strain evidence="3 4">NBRC 106114</strain>
    </source>
</reference>
<accession>A0A511QZB6</accession>
<protein>
    <submittedName>
        <fullName evidence="3">Glycosyl transferase</fullName>
    </submittedName>
</protein>
<dbReference type="RefSeq" id="WP_119339827.1">
    <property type="nucleotide sequence ID" value="NZ_BJXL01000010.1"/>
</dbReference>
<dbReference type="SUPFAM" id="SSF53448">
    <property type="entry name" value="Nucleotide-diphospho-sugar transferases"/>
    <property type="match status" value="1"/>
</dbReference>
<feature type="transmembrane region" description="Helical" evidence="1">
    <location>
        <begin position="314"/>
        <end position="336"/>
    </location>
</feature>
<evidence type="ECO:0000256" key="1">
    <source>
        <dbReference type="SAM" id="Phobius"/>
    </source>
</evidence>
<gene>
    <name evidence="3" type="ORF">MHY01S_05430</name>
</gene>
<evidence type="ECO:0000313" key="3">
    <source>
        <dbReference type="EMBL" id="GEM82377.1"/>
    </source>
</evidence>
<keyword evidence="1" id="KW-1133">Transmembrane helix</keyword>
<keyword evidence="3" id="KW-0808">Transferase</keyword>
<proteinExistence type="predicted"/>
<organism evidence="3 4">
    <name type="scientific">Meiothermus hypogaeus NBRC 106114</name>
    <dbReference type="NCBI Taxonomy" id="1227553"/>
    <lineage>
        <taxon>Bacteria</taxon>
        <taxon>Thermotogati</taxon>
        <taxon>Deinococcota</taxon>
        <taxon>Deinococci</taxon>
        <taxon>Thermales</taxon>
        <taxon>Thermaceae</taxon>
        <taxon>Meiothermus</taxon>
    </lineage>
</organism>
<dbReference type="PANTHER" id="PTHR43646">
    <property type="entry name" value="GLYCOSYLTRANSFERASE"/>
    <property type="match status" value="1"/>
</dbReference>
<dbReference type="PANTHER" id="PTHR43646:SF3">
    <property type="entry name" value="SLR1566 PROTEIN"/>
    <property type="match status" value="1"/>
</dbReference>
<evidence type="ECO:0000259" key="2">
    <source>
        <dbReference type="Pfam" id="PF00535"/>
    </source>
</evidence>
<dbReference type="EMBL" id="BJXL01000010">
    <property type="protein sequence ID" value="GEM82377.1"/>
    <property type="molecule type" value="Genomic_DNA"/>
</dbReference>
<comment type="caution">
    <text evidence="3">The sequence shown here is derived from an EMBL/GenBank/DDBJ whole genome shotgun (WGS) entry which is preliminary data.</text>
</comment>
<keyword evidence="1" id="KW-0812">Transmembrane</keyword>
<sequence>MSWFWQGVLLLLALRLLVALLNAFAFPVLRPGRAPAPPAVSLLVPARDEAANLPHALPGLLRQGALEVVVLDDESRDGTPALVEAFAARCPGLRLVRGEPLPPGWVGKNWACHQLAQAARGEVLVFTDADVRWEEGALAALLGRYRGGLLSAMPRQRTGGVLEAAVVPFVVDGLLSFFPHPLLRLPFAWAGASNGQVLALRREDYLALGGHASVKGSLLEDVALARRAKARGMRLDLVLGGPLLSVRMYRGYLEAVEGFGKNFLPLHGSRAVLLASAFYHLSAYTLPWLLGQPLLGLVGVLERLLVQAKAGGPLAYALLTPLAPVLLLPVYARALWGPRRWKGRVYPGP</sequence>
<name>A0A511QZB6_9DEIN</name>
<evidence type="ECO:0000313" key="4">
    <source>
        <dbReference type="Proteomes" id="UP000321197"/>
    </source>
</evidence>
<feature type="domain" description="Glycosyltransferase 2-like" evidence="2">
    <location>
        <begin position="41"/>
        <end position="146"/>
    </location>
</feature>
<dbReference type="Pfam" id="PF00535">
    <property type="entry name" value="Glycos_transf_2"/>
    <property type="match status" value="1"/>
</dbReference>
<dbReference type="OrthoDB" id="9800276at2"/>